<dbReference type="InterPro" id="IPR002328">
    <property type="entry name" value="ADH_Zn_CS"/>
</dbReference>
<dbReference type="GO" id="GO:0008270">
    <property type="term" value="F:zinc ion binding"/>
    <property type="evidence" value="ECO:0007669"/>
    <property type="project" value="InterPro"/>
</dbReference>
<gene>
    <name evidence="7" type="primary">tdh_3</name>
    <name evidence="7" type="ORF">HAPAU_29360</name>
</gene>
<evidence type="ECO:0000256" key="4">
    <source>
        <dbReference type="RuleBase" id="RU361277"/>
    </source>
</evidence>
<keyword evidence="3 7" id="KW-0560">Oxidoreductase</keyword>
<dbReference type="GO" id="GO:0051262">
    <property type="term" value="P:protein tetramerization"/>
    <property type="evidence" value="ECO:0007669"/>
    <property type="project" value="UniProtKB-ARBA"/>
</dbReference>
<dbReference type="Pfam" id="PF00107">
    <property type="entry name" value="ADH_zinc_N"/>
    <property type="match status" value="1"/>
</dbReference>
<reference evidence="7 8" key="1">
    <citation type="submission" date="2016-02" db="EMBL/GenBank/DDBJ databases">
        <title>Genome sequence of Halalkalicoccus paucihalophilus DSM 24557.</title>
        <authorList>
            <person name="Poehlein A."/>
            <person name="Daniel R."/>
        </authorList>
    </citation>
    <scope>NUCLEOTIDE SEQUENCE [LARGE SCALE GENOMIC DNA]</scope>
    <source>
        <strain evidence="7 8">DSM 24557</strain>
    </source>
</reference>
<dbReference type="GO" id="GO:0008743">
    <property type="term" value="F:L-threonine 3-dehydrogenase activity"/>
    <property type="evidence" value="ECO:0007669"/>
    <property type="project" value="UniProtKB-EC"/>
</dbReference>
<keyword evidence="1 4" id="KW-0479">Metal-binding</keyword>
<dbReference type="InterPro" id="IPR050129">
    <property type="entry name" value="Zn_alcohol_dh"/>
</dbReference>
<dbReference type="PATRIC" id="fig|1008153.3.peg.3024"/>
<accession>A0A151ABL4</accession>
<dbReference type="PROSITE" id="PS00059">
    <property type="entry name" value="ADH_ZINC"/>
    <property type="match status" value="1"/>
</dbReference>
<dbReference type="Gene3D" id="3.90.180.10">
    <property type="entry name" value="Medium-chain alcohol dehydrogenases, catalytic domain"/>
    <property type="match status" value="1"/>
</dbReference>
<dbReference type="InterPro" id="IPR036291">
    <property type="entry name" value="NAD(P)-bd_dom_sf"/>
</dbReference>
<dbReference type="SUPFAM" id="SSF51735">
    <property type="entry name" value="NAD(P)-binding Rossmann-fold domains"/>
    <property type="match status" value="1"/>
</dbReference>
<proteinExistence type="inferred from homology"/>
<evidence type="ECO:0000256" key="2">
    <source>
        <dbReference type="ARBA" id="ARBA00022833"/>
    </source>
</evidence>
<dbReference type="InterPro" id="IPR011032">
    <property type="entry name" value="GroES-like_sf"/>
</dbReference>
<evidence type="ECO:0000259" key="5">
    <source>
        <dbReference type="Pfam" id="PF00107"/>
    </source>
</evidence>
<keyword evidence="8" id="KW-1185">Reference proteome</keyword>
<evidence type="ECO:0000256" key="1">
    <source>
        <dbReference type="ARBA" id="ARBA00022723"/>
    </source>
</evidence>
<evidence type="ECO:0000259" key="6">
    <source>
        <dbReference type="Pfam" id="PF08240"/>
    </source>
</evidence>
<comment type="similarity">
    <text evidence="4">Belongs to the zinc-containing alcohol dehydrogenase family.</text>
</comment>
<comment type="cofactor">
    <cofactor evidence="4">
        <name>Zn(2+)</name>
        <dbReference type="ChEBI" id="CHEBI:29105"/>
    </cofactor>
</comment>
<dbReference type="InterPro" id="IPR013154">
    <property type="entry name" value="ADH-like_N"/>
</dbReference>
<dbReference type="EC" id="1.1.1.103" evidence="7"/>
<feature type="domain" description="Alcohol dehydrogenase-like N-terminal" evidence="6">
    <location>
        <begin position="41"/>
        <end position="156"/>
    </location>
</feature>
<dbReference type="Pfam" id="PF08240">
    <property type="entry name" value="ADH_N"/>
    <property type="match status" value="1"/>
</dbReference>
<dbReference type="GO" id="GO:0044281">
    <property type="term" value="P:small molecule metabolic process"/>
    <property type="evidence" value="ECO:0007669"/>
    <property type="project" value="UniProtKB-ARBA"/>
</dbReference>
<dbReference type="Proteomes" id="UP000075321">
    <property type="component" value="Unassembled WGS sequence"/>
</dbReference>
<evidence type="ECO:0000256" key="3">
    <source>
        <dbReference type="ARBA" id="ARBA00023002"/>
    </source>
</evidence>
<dbReference type="SUPFAM" id="SSF50129">
    <property type="entry name" value="GroES-like"/>
    <property type="match status" value="1"/>
</dbReference>
<feature type="domain" description="Alcohol dehydrogenase-like C-terminal" evidence="5">
    <location>
        <begin position="196"/>
        <end position="320"/>
    </location>
</feature>
<organism evidence="7 8">
    <name type="scientific">Halalkalicoccus paucihalophilus</name>
    <dbReference type="NCBI Taxonomy" id="1008153"/>
    <lineage>
        <taxon>Archaea</taxon>
        <taxon>Methanobacteriati</taxon>
        <taxon>Methanobacteriota</taxon>
        <taxon>Stenosarchaea group</taxon>
        <taxon>Halobacteria</taxon>
        <taxon>Halobacteriales</taxon>
        <taxon>Halococcaceae</taxon>
        <taxon>Halalkalicoccus</taxon>
    </lineage>
</organism>
<dbReference type="GO" id="GO:0030554">
    <property type="term" value="F:adenyl nucleotide binding"/>
    <property type="evidence" value="ECO:0007669"/>
    <property type="project" value="UniProtKB-ARBA"/>
</dbReference>
<evidence type="ECO:0000313" key="8">
    <source>
        <dbReference type="Proteomes" id="UP000075321"/>
    </source>
</evidence>
<dbReference type="GO" id="GO:0043168">
    <property type="term" value="F:anion binding"/>
    <property type="evidence" value="ECO:0007669"/>
    <property type="project" value="UniProtKB-ARBA"/>
</dbReference>
<dbReference type="PANTHER" id="PTHR43401">
    <property type="entry name" value="L-THREONINE 3-DEHYDROGENASE"/>
    <property type="match status" value="1"/>
</dbReference>
<dbReference type="InterPro" id="IPR013149">
    <property type="entry name" value="ADH-like_C"/>
</dbReference>
<name>A0A151ABL4_9EURY</name>
<protein>
    <submittedName>
        <fullName evidence="7">Putative L-threonine 3-dehydrogenase</fullName>
        <ecNumber evidence="7">1.1.1.103</ecNumber>
    </submittedName>
</protein>
<dbReference type="AlphaFoldDB" id="A0A151ABL4"/>
<dbReference type="PANTHER" id="PTHR43401:SF2">
    <property type="entry name" value="L-THREONINE 3-DEHYDROGENASE"/>
    <property type="match status" value="1"/>
</dbReference>
<evidence type="ECO:0000313" key="7">
    <source>
        <dbReference type="EMBL" id="KYH24984.1"/>
    </source>
</evidence>
<dbReference type="EMBL" id="LTAZ01000010">
    <property type="protein sequence ID" value="KYH24984.1"/>
    <property type="molecule type" value="Genomic_DNA"/>
</dbReference>
<keyword evidence="2 4" id="KW-0862">Zinc</keyword>
<dbReference type="Gene3D" id="3.40.50.720">
    <property type="entry name" value="NAD(P)-binding Rossmann-like Domain"/>
    <property type="match status" value="1"/>
</dbReference>
<comment type="caution">
    <text evidence="7">The sequence shown here is derived from an EMBL/GenBank/DDBJ whole genome shotgun (WGS) entry which is preliminary data.</text>
</comment>
<sequence length="357" mass="37995">MVSLLVSADVTLNTADRMTALLKTQPESGMELESVPIPEPGPGEVRIRVESVGIDGGAEALIYDWHESKRHYADRLPQLFGHEFAGMINAIGPDVDGLEAGARVAVEPVLGCGHCRFCRSGSFGICPDRRIVGLHPDLDGALAEYAVVPQERLYPIGSLSADEGVFLELLGLAVHGIERSEFEPGDSVAISGPGSVGIAALVATVAGGASSVTVIGTEDDRQDRLPLARELGATRTVTAENSEVELDEEADVFVEASGHPDAVSLASSATRRSGEIVQIGIFHGSETVPVDLTRLVRRGVSITTVYGRRDSSWRRAIAIAENTDLSPALGPSFPLAEYERAFDATRRREGIKITLHP</sequence>